<reference evidence="1 2" key="2">
    <citation type="journal article" date="2021" name="Genomics">
        <title>High-quality reference genome for Clonorchis sinensis.</title>
        <authorList>
            <person name="Young N.D."/>
            <person name="Stroehlein A.J."/>
            <person name="Kinkar L."/>
            <person name="Wang T."/>
            <person name="Sohn W.M."/>
            <person name="Chang B.C.H."/>
            <person name="Kaur P."/>
            <person name="Weisz D."/>
            <person name="Dudchenko O."/>
            <person name="Aiden E.L."/>
            <person name="Korhonen P.K."/>
            <person name="Gasser R.B."/>
        </authorList>
    </citation>
    <scope>NUCLEOTIDE SEQUENCE [LARGE SCALE GENOMIC DNA]</scope>
    <source>
        <strain evidence="1">Cs-k2</strain>
    </source>
</reference>
<reference evidence="1 2" key="1">
    <citation type="journal article" date="2018" name="Biotechnol. Adv.">
        <title>Improved genomic resources and new bioinformatic workflow for the carcinogenic parasite Clonorchis sinensis: Biotechnological implications.</title>
        <authorList>
            <person name="Wang D."/>
            <person name="Korhonen P.K."/>
            <person name="Gasser R.B."/>
            <person name="Young N.D."/>
        </authorList>
    </citation>
    <scope>NUCLEOTIDE SEQUENCE [LARGE SCALE GENOMIC DNA]</scope>
    <source>
        <strain evidence="1">Cs-k2</strain>
    </source>
</reference>
<dbReference type="AlphaFoldDB" id="A0A8T1M7T4"/>
<name>A0A8T1M7T4_CLOSI</name>
<dbReference type="Proteomes" id="UP000286415">
    <property type="component" value="Unassembled WGS sequence"/>
</dbReference>
<sequence>MSATPNAVDAFVDFTPWYDGLRLLNEAEEAERISLTLNFKIRTVEKAAAVPQDEGH</sequence>
<organism evidence="1 2">
    <name type="scientific">Clonorchis sinensis</name>
    <name type="common">Chinese liver fluke</name>
    <dbReference type="NCBI Taxonomy" id="79923"/>
    <lineage>
        <taxon>Eukaryota</taxon>
        <taxon>Metazoa</taxon>
        <taxon>Spiralia</taxon>
        <taxon>Lophotrochozoa</taxon>
        <taxon>Platyhelminthes</taxon>
        <taxon>Trematoda</taxon>
        <taxon>Digenea</taxon>
        <taxon>Opisthorchiida</taxon>
        <taxon>Opisthorchiata</taxon>
        <taxon>Opisthorchiidae</taxon>
        <taxon>Clonorchis</taxon>
    </lineage>
</organism>
<keyword evidence="2" id="KW-1185">Reference proteome</keyword>
<evidence type="ECO:0000313" key="2">
    <source>
        <dbReference type="Proteomes" id="UP000286415"/>
    </source>
</evidence>
<gene>
    <name evidence="1" type="ORF">CSKR_203101</name>
</gene>
<comment type="caution">
    <text evidence="1">The sequence shown here is derived from an EMBL/GenBank/DDBJ whole genome shotgun (WGS) entry which is preliminary data.</text>
</comment>
<accession>A0A8T1M7T4</accession>
<dbReference type="EMBL" id="NIRI02000056">
    <property type="protein sequence ID" value="KAG5444886.1"/>
    <property type="molecule type" value="Genomic_DNA"/>
</dbReference>
<proteinExistence type="predicted"/>
<evidence type="ECO:0000313" key="1">
    <source>
        <dbReference type="EMBL" id="KAG5444886.1"/>
    </source>
</evidence>
<protein>
    <submittedName>
        <fullName evidence="1">Uncharacterized protein</fullName>
    </submittedName>
</protein>